<protein>
    <submittedName>
        <fullName evidence="1">Integrase catalytic subunit</fullName>
    </submittedName>
</protein>
<dbReference type="AlphaFoldDB" id="K2M9Q0"/>
<accession>K2M9Q0</accession>
<reference evidence="1 2" key="1">
    <citation type="journal article" date="2012" name="J. Bacteriol.">
        <title>Genome Sequence of Nitratireductor pacificus Type Strain pht-3B.</title>
        <authorList>
            <person name="Lai Q."/>
            <person name="Li G."/>
            <person name="Shao Z."/>
        </authorList>
    </citation>
    <scope>NUCLEOTIDE SEQUENCE [LARGE SCALE GENOMIC DNA]</scope>
    <source>
        <strain evidence="2">pht-3B</strain>
    </source>
</reference>
<sequence>MTDPDHQWLSIRCQCELVSISRASFCRQPAGESPEDLEPMRIIDEAFMGMP</sequence>
<proteinExistence type="predicted"/>
<dbReference type="EMBL" id="AMRM01000020">
    <property type="protein sequence ID" value="EKF17725.1"/>
    <property type="molecule type" value="Genomic_DNA"/>
</dbReference>
<organism evidence="1 2">
    <name type="scientific">Nitratireductor pacificus pht-3B</name>
    <dbReference type="NCBI Taxonomy" id="391937"/>
    <lineage>
        <taxon>Bacteria</taxon>
        <taxon>Pseudomonadati</taxon>
        <taxon>Pseudomonadota</taxon>
        <taxon>Alphaproteobacteria</taxon>
        <taxon>Hyphomicrobiales</taxon>
        <taxon>Phyllobacteriaceae</taxon>
        <taxon>Nitratireductor</taxon>
    </lineage>
</organism>
<dbReference type="PATRIC" id="fig|391937.3.peg.3439"/>
<evidence type="ECO:0000313" key="2">
    <source>
        <dbReference type="Proteomes" id="UP000006786"/>
    </source>
</evidence>
<evidence type="ECO:0000313" key="1">
    <source>
        <dbReference type="EMBL" id="EKF17725.1"/>
    </source>
</evidence>
<gene>
    <name evidence="1" type="ORF">NA2_16737</name>
</gene>
<dbReference type="Proteomes" id="UP000006786">
    <property type="component" value="Unassembled WGS sequence"/>
</dbReference>
<comment type="caution">
    <text evidence="1">The sequence shown here is derived from an EMBL/GenBank/DDBJ whole genome shotgun (WGS) entry which is preliminary data.</text>
</comment>
<name>K2M9Q0_9HYPH</name>
<keyword evidence="2" id="KW-1185">Reference proteome</keyword>
<dbReference type="OrthoDB" id="9803878at2"/>
<dbReference type="STRING" id="391937.NA2_16737"/>